<evidence type="ECO:0000256" key="1">
    <source>
        <dbReference type="SAM" id="MobiDB-lite"/>
    </source>
</evidence>
<feature type="region of interest" description="Disordered" evidence="1">
    <location>
        <begin position="45"/>
        <end position="65"/>
    </location>
</feature>
<evidence type="ECO:0000313" key="2">
    <source>
        <dbReference type="EMBL" id="SDC20900.1"/>
    </source>
</evidence>
<dbReference type="InterPro" id="IPR025906">
    <property type="entry name" value="YjfB_motility"/>
</dbReference>
<dbReference type="EMBL" id="FMZQ01000001">
    <property type="protein sequence ID" value="SDC20900.1"/>
    <property type="molecule type" value="Genomic_DNA"/>
</dbReference>
<protein>
    <submittedName>
        <fullName evidence="2">Putative motility protein</fullName>
    </submittedName>
</protein>
<keyword evidence="3" id="KW-1185">Reference proteome</keyword>
<dbReference type="Pfam" id="PF14070">
    <property type="entry name" value="YjfB_motility"/>
    <property type="match status" value="1"/>
</dbReference>
<gene>
    <name evidence="2" type="ORF">SAMN05216576_101811</name>
</gene>
<dbReference type="Proteomes" id="UP000199467">
    <property type="component" value="Unassembled WGS sequence"/>
</dbReference>
<dbReference type="AlphaFoldDB" id="A0A1G6JQ79"/>
<reference evidence="3" key="1">
    <citation type="submission" date="2016-10" db="EMBL/GenBank/DDBJ databases">
        <authorList>
            <person name="Varghese N."/>
            <person name="Submissions S."/>
        </authorList>
    </citation>
    <scope>NUCLEOTIDE SEQUENCE [LARGE SCALE GENOMIC DNA]</scope>
    <source>
        <strain evidence="3">DSM 26382</strain>
    </source>
</reference>
<sequence length="65" mass="6639">MELSSISSQVSSQASAQISAQMSLLLLRKTLELQAANITGLVQSAAPVSAPSNPPNLGNSIDVMA</sequence>
<accession>A0A1G6JQ79</accession>
<evidence type="ECO:0000313" key="3">
    <source>
        <dbReference type="Proteomes" id="UP000199467"/>
    </source>
</evidence>
<proteinExistence type="predicted"/>
<dbReference type="RefSeq" id="WP_017678604.1">
    <property type="nucleotide sequence ID" value="NZ_FMZQ01000001.1"/>
</dbReference>
<name>A0A1G6JQ79_9GAMM</name>
<organism evidence="2 3">
    <name type="scientific">Ectopseudomonas chengduensis</name>
    <dbReference type="NCBI Taxonomy" id="489632"/>
    <lineage>
        <taxon>Bacteria</taxon>
        <taxon>Pseudomonadati</taxon>
        <taxon>Pseudomonadota</taxon>
        <taxon>Gammaproteobacteria</taxon>
        <taxon>Pseudomonadales</taxon>
        <taxon>Pseudomonadaceae</taxon>
        <taxon>Ectopseudomonas</taxon>
    </lineage>
</organism>